<evidence type="ECO:0000256" key="1">
    <source>
        <dbReference type="ARBA" id="ARBA00005189"/>
    </source>
</evidence>
<dbReference type="SMART" id="SM00563">
    <property type="entry name" value="PlsC"/>
    <property type="match status" value="1"/>
</dbReference>
<evidence type="ECO:0000313" key="5">
    <source>
        <dbReference type="EMBL" id="MEX6632338.1"/>
    </source>
</evidence>
<dbReference type="GO" id="GO:0016746">
    <property type="term" value="F:acyltransferase activity"/>
    <property type="evidence" value="ECO:0007669"/>
    <property type="project" value="UniProtKB-KW"/>
</dbReference>
<evidence type="ECO:0000256" key="2">
    <source>
        <dbReference type="ARBA" id="ARBA00022679"/>
    </source>
</evidence>
<dbReference type="Pfam" id="PF01553">
    <property type="entry name" value="Acyltransferase"/>
    <property type="match status" value="1"/>
</dbReference>
<dbReference type="RefSeq" id="WP_369312264.1">
    <property type="nucleotide sequence ID" value="NZ_JBEHZE010000001.1"/>
</dbReference>
<comment type="pathway">
    <text evidence="1">Lipid metabolism.</text>
</comment>
<evidence type="ECO:0000256" key="3">
    <source>
        <dbReference type="ARBA" id="ARBA00023315"/>
    </source>
</evidence>
<keyword evidence="3 5" id="KW-0012">Acyltransferase</keyword>
<keyword evidence="2" id="KW-0808">Transferase</keyword>
<sequence length="211" mass="23560">MSRFLQIIFFALLVRPVLLLILGMNVRGREHLPKKGPAIIAANHNSHLDTLTLMALFPLRDLHLLRPAAAADYFLSNRWLAWFARNIIRIIPLERAGMKKNPLADLEATLDRGEILILFPEGSRGAPEQRIQFKRGVAYLSKSRPEVPIHPVFMHGLGKALPKGSWLLVPFNCDVIAGPAMHWPGSTADLMTGLETQMNALADQGHVPSWE</sequence>
<dbReference type="Proteomes" id="UP001560685">
    <property type="component" value="Unassembled WGS sequence"/>
</dbReference>
<comment type="caution">
    <text evidence="5">The sequence shown here is derived from an EMBL/GenBank/DDBJ whole genome shotgun (WGS) entry which is preliminary data.</text>
</comment>
<dbReference type="PANTHER" id="PTHR10434">
    <property type="entry name" value="1-ACYL-SN-GLYCEROL-3-PHOSPHATE ACYLTRANSFERASE"/>
    <property type="match status" value="1"/>
</dbReference>
<dbReference type="CDD" id="cd07989">
    <property type="entry name" value="LPLAT_AGPAT-like"/>
    <property type="match status" value="1"/>
</dbReference>
<dbReference type="PANTHER" id="PTHR10434:SF11">
    <property type="entry name" value="1-ACYL-SN-GLYCEROL-3-PHOSPHATE ACYLTRANSFERASE"/>
    <property type="match status" value="1"/>
</dbReference>
<name>A0ABV3Z1I5_9PROT</name>
<organism evidence="5 6">
    <name type="scientific">Hyphococcus lacteus</name>
    <dbReference type="NCBI Taxonomy" id="3143536"/>
    <lineage>
        <taxon>Bacteria</taxon>
        <taxon>Pseudomonadati</taxon>
        <taxon>Pseudomonadota</taxon>
        <taxon>Alphaproteobacteria</taxon>
        <taxon>Parvularculales</taxon>
        <taxon>Parvularculaceae</taxon>
        <taxon>Hyphococcus</taxon>
    </lineage>
</organism>
<dbReference type="InterPro" id="IPR002123">
    <property type="entry name" value="Plipid/glycerol_acylTrfase"/>
</dbReference>
<keyword evidence="6" id="KW-1185">Reference proteome</keyword>
<evidence type="ECO:0000313" key="6">
    <source>
        <dbReference type="Proteomes" id="UP001560685"/>
    </source>
</evidence>
<accession>A0ABV3Z1I5</accession>
<gene>
    <name evidence="5" type="ORF">ABFZ84_02145</name>
</gene>
<dbReference type="EMBL" id="JBEHZE010000001">
    <property type="protein sequence ID" value="MEX6632338.1"/>
    <property type="molecule type" value="Genomic_DNA"/>
</dbReference>
<proteinExistence type="predicted"/>
<protein>
    <submittedName>
        <fullName evidence="5">Lysophospholipid acyltransferase family protein</fullName>
    </submittedName>
</protein>
<reference evidence="5 6" key="1">
    <citation type="submission" date="2024-05" db="EMBL/GenBank/DDBJ databases">
        <title>Three bacterial strains, DH-69, EH-24, and ECK-19 isolated from coastal sediments.</title>
        <authorList>
            <person name="Ye Y.-Q."/>
            <person name="Du Z.-J."/>
        </authorList>
    </citation>
    <scope>NUCLEOTIDE SEQUENCE [LARGE SCALE GENOMIC DNA]</scope>
    <source>
        <strain evidence="5 6">ECK-19</strain>
    </source>
</reference>
<feature type="domain" description="Phospholipid/glycerol acyltransferase" evidence="4">
    <location>
        <begin position="38"/>
        <end position="157"/>
    </location>
</feature>
<evidence type="ECO:0000259" key="4">
    <source>
        <dbReference type="SMART" id="SM00563"/>
    </source>
</evidence>
<dbReference type="SUPFAM" id="SSF69593">
    <property type="entry name" value="Glycerol-3-phosphate (1)-acyltransferase"/>
    <property type="match status" value="1"/>
</dbReference>